<dbReference type="STRING" id="582744.Msip34_1636"/>
<evidence type="ECO:0000313" key="2">
    <source>
        <dbReference type="EMBL" id="ACT50881.1"/>
    </source>
</evidence>
<feature type="region of interest" description="Disordered" evidence="1">
    <location>
        <begin position="1"/>
        <end position="28"/>
    </location>
</feature>
<dbReference type="RefSeq" id="WP_015830296.1">
    <property type="nucleotide sequence ID" value="NC_012969.1"/>
</dbReference>
<feature type="compositionally biased region" description="Basic and acidic residues" evidence="1">
    <location>
        <begin position="15"/>
        <end position="25"/>
    </location>
</feature>
<dbReference type="Proteomes" id="UP000002743">
    <property type="component" value="Chromosome"/>
</dbReference>
<organism evidence="2 3">
    <name type="scientific">Methylovorus glucosotrophus (strain SIP3-4)</name>
    <dbReference type="NCBI Taxonomy" id="582744"/>
    <lineage>
        <taxon>Bacteria</taxon>
        <taxon>Pseudomonadati</taxon>
        <taxon>Pseudomonadota</taxon>
        <taxon>Betaproteobacteria</taxon>
        <taxon>Nitrosomonadales</taxon>
        <taxon>Methylophilaceae</taxon>
        <taxon>Methylovorus</taxon>
    </lineage>
</organism>
<sequence>MNNGRSFKSGGMVRRAQDGNKDEVPIKSSLASLQGKSMDTYSVKRDGWLNEEILVITPDDATRLTPIEQQVARKIGNKLYGAKLNER</sequence>
<gene>
    <name evidence="2" type="ordered locus">Msip34_1636</name>
</gene>
<dbReference type="KEGG" id="mei:Msip34_1636"/>
<name>C6XEA6_METGS</name>
<dbReference type="EMBL" id="CP001674">
    <property type="protein sequence ID" value="ACT50881.1"/>
    <property type="molecule type" value="Genomic_DNA"/>
</dbReference>
<dbReference type="HOGENOM" id="CLU_2479778_0_0_4"/>
<keyword evidence="3" id="KW-1185">Reference proteome</keyword>
<accession>C6XEA6</accession>
<dbReference type="AlphaFoldDB" id="C6XEA6"/>
<evidence type="ECO:0000313" key="3">
    <source>
        <dbReference type="Proteomes" id="UP000002743"/>
    </source>
</evidence>
<reference evidence="3" key="1">
    <citation type="submission" date="2009-07" db="EMBL/GenBank/DDBJ databases">
        <title>Complete sequence of chromosome of Methylovorus sp. SIP3-4.</title>
        <authorList>
            <person name="Lucas S."/>
            <person name="Copeland A."/>
            <person name="Lapidus A."/>
            <person name="Glavina del Rio T."/>
            <person name="Tice H."/>
            <person name="Bruce D."/>
            <person name="Goodwin L."/>
            <person name="Pitluck S."/>
            <person name="Clum A."/>
            <person name="Larimer F."/>
            <person name="Land M."/>
            <person name="Hauser L."/>
            <person name="Kyrpides N."/>
            <person name="Mikhailova N."/>
            <person name="Kayluzhnaya M."/>
            <person name="Chistoserdova L."/>
        </authorList>
    </citation>
    <scope>NUCLEOTIDE SEQUENCE [LARGE SCALE GENOMIC DNA]</scope>
    <source>
        <strain evidence="3">SIP3-4</strain>
    </source>
</reference>
<reference evidence="2 3" key="2">
    <citation type="journal article" date="2011" name="J. Bacteriol.">
        <title>Genomes of three methylotrophs from a single niche uncover genetic and metabolic divergence of Methylophilaceae.</title>
        <authorList>
            <person name="Lapidus A."/>
            <person name="Clum A."/>
            <person name="Labutti K."/>
            <person name="Kaluzhnaya M.G."/>
            <person name="Lim S."/>
            <person name="Beck D.A."/>
            <person name="Glavina Del Rio T."/>
            <person name="Nolan M."/>
            <person name="Mavromatis K."/>
            <person name="Huntemann M."/>
            <person name="Lucas S."/>
            <person name="Lidstrom M.E."/>
            <person name="Ivanova N."/>
            <person name="Chistoserdova L."/>
        </authorList>
    </citation>
    <scope>NUCLEOTIDE SEQUENCE [LARGE SCALE GENOMIC DNA]</scope>
    <source>
        <strain evidence="2 3">SIP3-4</strain>
    </source>
</reference>
<proteinExistence type="predicted"/>
<protein>
    <submittedName>
        <fullName evidence="2">Uncharacterized protein</fullName>
    </submittedName>
</protein>
<evidence type="ECO:0000256" key="1">
    <source>
        <dbReference type="SAM" id="MobiDB-lite"/>
    </source>
</evidence>